<dbReference type="EMBL" id="GGEC01008086">
    <property type="protein sequence ID" value="MBW88569.1"/>
    <property type="molecule type" value="Transcribed_RNA"/>
</dbReference>
<protein>
    <submittedName>
        <fullName evidence="2">Uncharacterized protein</fullName>
    </submittedName>
</protein>
<dbReference type="AlphaFoldDB" id="A0A2P2J551"/>
<proteinExistence type="predicted"/>
<reference evidence="2" key="1">
    <citation type="submission" date="2018-02" db="EMBL/GenBank/DDBJ databases">
        <title>Rhizophora mucronata_Transcriptome.</title>
        <authorList>
            <person name="Meera S.P."/>
            <person name="Sreeshan A."/>
            <person name="Augustine A."/>
        </authorList>
    </citation>
    <scope>NUCLEOTIDE SEQUENCE</scope>
    <source>
        <tissue evidence="2">Leaf</tissue>
    </source>
</reference>
<accession>A0A2P2J551</accession>
<organism evidence="2">
    <name type="scientific">Rhizophora mucronata</name>
    <name type="common">Asiatic mangrove</name>
    <dbReference type="NCBI Taxonomy" id="61149"/>
    <lineage>
        <taxon>Eukaryota</taxon>
        <taxon>Viridiplantae</taxon>
        <taxon>Streptophyta</taxon>
        <taxon>Embryophyta</taxon>
        <taxon>Tracheophyta</taxon>
        <taxon>Spermatophyta</taxon>
        <taxon>Magnoliopsida</taxon>
        <taxon>eudicotyledons</taxon>
        <taxon>Gunneridae</taxon>
        <taxon>Pentapetalae</taxon>
        <taxon>rosids</taxon>
        <taxon>fabids</taxon>
        <taxon>Malpighiales</taxon>
        <taxon>Rhizophoraceae</taxon>
        <taxon>Rhizophora</taxon>
    </lineage>
</organism>
<evidence type="ECO:0000256" key="1">
    <source>
        <dbReference type="SAM" id="MobiDB-lite"/>
    </source>
</evidence>
<name>A0A2P2J551_RHIMU</name>
<feature type="compositionally biased region" description="Polar residues" evidence="1">
    <location>
        <begin position="1"/>
        <end position="15"/>
    </location>
</feature>
<feature type="region of interest" description="Disordered" evidence="1">
    <location>
        <begin position="1"/>
        <end position="21"/>
    </location>
</feature>
<sequence>MMMPSGSATRETSASAIKLKK</sequence>
<evidence type="ECO:0000313" key="2">
    <source>
        <dbReference type="EMBL" id="MBW88569.1"/>
    </source>
</evidence>